<comment type="similarity">
    <text evidence="2 13">Belongs to the catalase family.</text>
</comment>
<dbReference type="InterPro" id="IPR024708">
    <property type="entry name" value="Catalase_AS"/>
</dbReference>
<dbReference type="GO" id="GO:0042542">
    <property type="term" value="P:response to hydrogen peroxide"/>
    <property type="evidence" value="ECO:0007669"/>
    <property type="project" value="TreeGrafter"/>
</dbReference>
<dbReference type="PANTHER" id="PTHR11465:SF61">
    <property type="entry name" value="CATALASE"/>
    <property type="match status" value="1"/>
</dbReference>
<dbReference type="SUPFAM" id="SSF56634">
    <property type="entry name" value="Heme-dependent catalase-like"/>
    <property type="match status" value="1"/>
</dbReference>
<dbReference type="InterPro" id="IPR002226">
    <property type="entry name" value="Catalase_haem_BS"/>
</dbReference>
<gene>
    <name evidence="16" type="ORF">DB32_001550</name>
</gene>
<comment type="catalytic activity">
    <reaction evidence="10 13">
        <text>2 H2O2 = O2 + 2 H2O</text>
        <dbReference type="Rhea" id="RHEA:20309"/>
        <dbReference type="ChEBI" id="CHEBI:15377"/>
        <dbReference type="ChEBI" id="CHEBI:15379"/>
        <dbReference type="ChEBI" id="CHEBI:16240"/>
        <dbReference type="EC" id="1.11.1.6"/>
    </reaction>
</comment>
<dbReference type="EC" id="1.11.1.6" evidence="3 13"/>
<dbReference type="CDD" id="cd08156">
    <property type="entry name" value="catalase_clade_3"/>
    <property type="match status" value="1"/>
</dbReference>
<dbReference type="PROSITE" id="PS00438">
    <property type="entry name" value="CATALASE_2"/>
    <property type="match status" value="1"/>
</dbReference>
<dbReference type="SMART" id="SM01060">
    <property type="entry name" value="Catalase"/>
    <property type="match status" value="1"/>
</dbReference>
<keyword evidence="17" id="KW-1185">Reference proteome</keyword>
<dbReference type="PRINTS" id="PR00067">
    <property type="entry name" value="CATALASE"/>
</dbReference>
<evidence type="ECO:0000256" key="3">
    <source>
        <dbReference type="ARBA" id="ARBA00012314"/>
    </source>
</evidence>
<feature type="binding site" description="axial binding residue" evidence="12">
    <location>
        <position position="337"/>
    </location>
    <ligand>
        <name>heme</name>
        <dbReference type="ChEBI" id="CHEBI:30413"/>
    </ligand>
    <ligandPart>
        <name>Fe</name>
        <dbReference type="ChEBI" id="CHEBI:18248"/>
    </ligandPart>
</feature>
<evidence type="ECO:0000256" key="7">
    <source>
        <dbReference type="ARBA" id="ARBA00023002"/>
    </source>
</evidence>
<dbReference type="InterPro" id="IPR011614">
    <property type="entry name" value="Catalase_core"/>
</dbReference>
<dbReference type="InterPro" id="IPR018028">
    <property type="entry name" value="Catalase"/>
</dbReference>
<feature type="active site" evidence="11">
    <location>
        <position position="54"/>
    </location>
</feature>
<evidence type="ECO:0000256" key="2">
    <source>
        <dbReference type="ARBA" id="ARBA00005329"/>
    </source>
</evidence>
<keyword evidence="8 12" id="KW-0408">Iron</keyword>
<keyword evidence="9 13" id="KW-0376">Hydrogen peroxide</keyword>
<feature type="active site" evidence="11">
    <location>
        <position position="127"/>
    </location>
</feature>
<accession>A0A0F6YH37</accession>
<evidence type="ECO:0000256" key="6">
    <source>
        <dbReference type="ARBA" id="ARBA00022723"/>
    </source>
</evidence>
<reference evidence="16 17" key="1">
    <citation type="submission" date="2015-03" db="EMBL/GenBank/DDBJ databases">
        <title>Genome assembly of Sandaracinus amylolyticus DSM 53668.</title>
        <authorList>
            <person name="Sharma G."/>
            <person name="Subramanian S."/>
        </authorList>
    </citation>
    <scope>NUCLEOTIDE SEQUENCE [LARGE SCALE GENOMIC DNA]</scope>
    <source>
        <strain evidence="16 17">DSM 53668</strain>
    </source>
</reference>
<comment type="cofactor">
    <cofactor evidence="1 12">
        <name>heme</name>
        <dbReference type="ChEBI" id="CHEBI:30413"/>
    </cofactor>
</comment>
<keyword evidence="5 12" id="KW-0349">Heme</keyword>
<evidence type="ECO:0000256" key="10">
    <source>
        <dbReference type="ARBA" id="ARBA00049254"/>
    </source>
</evidence>
<dbReference type="GO" id="GO:0005737">
    <property type="term" value="C:cytoplasm"/>
    <property type="evidence" value="ECO:0007669"/>
    <property type="project" value="TreeGrafter"/>
</dbReference>
<feature type="domain" description="Catalase core" evidence="15">
    <location>
        <begin position="7"/>
        <end position="391"/>
    </location>
</feature>
<dbReference type="GO" id="GO:0020037">
    <property type="term" value="F:heme binding"/>
    <property type="evidence" value="ECO:0007669"/>
    <property type="project" value="InterPro"/>
</dbReference>
<dbReference type="PANTHER" id="PTHR11465">
    <property type="entry name" value="CATALASE"/>
    <property type="match status" value="1"/>
</dbReference>
<evidence type="ECO:0000256" key="1">
    <source>
        <dbReference type="ARBA" id="ARBA00001971"/>
    </source>
</evidence>
<evidence type="ECO:0000256" key="5">
    <source>
        <dbReference type="ARBA" id="ARBA00022617"/>
    </source>
</evidence>
<dbReference type="KEGG" id="samy:DB32_001550"/>
<sequence>MRMSKLTHASGAPVVDNQNTLTAGPRGPTLLEDVWLLEKLAHFDREVIPERRMHAKGSGAYGHFTVTHDITRYTKAALFSEIGKRTEAFVRFSTVAGERGAADAERDIRGFAVKLYTEQGIWDLVGNNTPVFFLRDPLRFPDLNHAVKRDPRTGMRSAQSNWDFWTLMPEALHQVTIVMSDRGLPRSYRHMHGFGSHTFSFVNAQNERCWVKFTLKTQQGIQNLTDAEAQELVGRDRESSQRDLFEAIERGDFPRWTLFVQIMSEEQARTWRQNPFDLTKVWPHADFPLLEVGVLELNRNPENVFAEVEQAAFTPANVVPGIGFSPDRMLQARLFSYGDAQRYRLGVNHHQIPVNAPKCPVHSYHRDGQGRVDGNQGGRLAYVPNSHGEWTDSPERMEPPLPLEGAATHYDHRLDGDDHAQPGALFRLFSPEEKQRLFDNTARAMRGVSREVCERHVANCTKADPEYGAGVARALGLDR</sequence>
<dbReference type="InterPro" id="IPR020835">
    <property type="entry name" value="Catalase_sf"/>
</dbReference>
<dbReference type="GO" id="GO:0004096">
    <property type="term" value="F:catalase activity"/>
    <property type="evidence" value="ECO:0007669"/>
    <property type="project" value="UniProtKB-EC"/>
</dbReference>
<dbReference type="PROSITE" id="PS51402">
    <property type="entry name" value="CATALASE_3"/>
    <property type="match status" value="1"/>
</dbReference>
<evidence type="ECO:0000256" key="9">
    <source>
        <dbReference type="ARBA" id="ARBA00023324"/>
    </source>
</evidence>
<evidence type="ECO:0000256" key="12">
    <source>
        <dbReference type="PIRSR" id="PIRSR038928-2"/>
    </source>
</evidence>
<dbReference type="Gene3D" id="2.40.180.10">
    <property type="entry name" value="Catalase core domain"/>
    <property type="match status" value="1"/>
</dbReference>
<evidence type="ECO:0000256" key="14">
    <source>
        <dbReference type="SAM" id="MobiDB-lite"/>
    </source>
</evidence>
<evidence type="ECO:0000256" key="8">
    <source>
        <dbReference type="ARBA" id="ARBA00023004"/>
    </source>
</evidence>
<dbReference type="EMBL" id="CP011125">
    <property type="protein sequence ID" value="AKF04401.1"/>
    <property type="molecule type" value="Genomic_DNA"/>
</dbReference>
<keyword evidence="7 13" id="KW-0560">Oxidoreductase</keyword>
<evidence type="ECO:0000313" key="17">
    <source>
        <dbReference type="Proteomes" id="UP000034883"/>
    </source>
</evidence>
<evidence type="ECO:0000256" key="11">
    <source>
        <dbReference type="PIRSR" id="PIRSR038928-1"/>
    </source>
</evidence>
<dbReference type="PIRSF" id="PIRSF038928">
    <property type="entry name" value="Catalase_clade1-3"/>
    <property type="match status" value="1"/>
</dbReference>
<protein>
    <recommendedName>
        <fullName evidence="3 13">Catalase</fullName>
        <ecNumber evidence="3 13">1.11.1.6</ecNumber>
    </recommendedName>
</protein>
<dbReference type="FunFam" id="2.40.180.10:FF:000001">
    <property type="entry name" value="Catalase"/>
    <property type="match status" value="1"/>
</dbReference>
<dbReference type="InterPro" id="IPR024711">
    <property type="entry name" value="Catalase_clade1/3"/>
</dbReference>
<evidence type="ECO:0000256" key="13">
    <source>
        <dbReference type="RuleBase" id="RU000498"/>
    </source>
</evidence>
<proteinExistence type="inferred from homology"/>
<keyword evidence="6 12" id="KW-0479">Metal-binding</keyword>
<dbReference type="InterPro" id="IPR040333">
    <property type="entry name" value="Catalase_3"/>
</dbReference>
<evidence type="ECO:0000313" key="16">
    <source>
        <dbReference type="EMBL" id="AKF04401.1"/>
    </source>
</evidence>
<evidence type="ECO:0000259" key="15">
    <source>
        <dbReference type="SMART" id="SM01060"/>
    </source>
</evidence>
<keyword evidence="4 13" id="KW-0575">Peroxidase</keyword>
<organism evidence="16 17">
    <name type="scientific">Sandaracinus amylolyticus</name>
    <dbReference type="NCBI Taxonomy" id="927083"/>
    <lineage>
        <taxon>Bacteria</taxon>
        <taxon>Pseudomonadati</taxon>
        <taxon>Myxococcota</taxon>
        <taxon>Polyangia</taxon>
        <taxon>Polyangiales</taxon>
        <taxon>Sandaracinaceae</taxon>
        <taxon>Sandaracinus</taxon>
    </lineage>
</organism>
<dbReference type="InterPro" id="IPR010582">
    <property type="entry name" value="Catalase_immune_responsive"/>
</dbReference>
<dbReference type="Proteomes" id="UP000034883">
    <property type="component" value="Chromosome"/>
</dbReference>
<name>A0A0F6YH37_9BACT</name>
<feature type="region of interest" description="Disordered" evidence="14">
    <location>
        <begin position="1"/>
        <end position="23"/>
    </location>
</feature>
<dbReference type="GO" id="GO:0046872">
    <property type="term" value="F:metal ion binding"/>
    <property type="evidence" value="ECO:0007669"/>
    <property type="project" value="UniProtKB-KW"/>
</dbReference>
<dbReference type="Pfam" id="PF00199">
    <property type="entry name" value="Catalase"/>
    <property type="match status" value="1"/>
</dbReference>
<dbReference type="AlphaFoldDB" id="A0A0F6YH37"/>
<evidence type="ECO:0000256" key="4">
    <source>
        <dbReference type="ARBA" id="ARBA00022559"/>
    </source>
</evidence>
<dbReference type="Pfam" id="PF06628">
    <property type="entry name" value="Catalase-rel"/>
    <property type="match status" value="1"/>
</dbReference>
<dbReference type="STRING" id="927083.DB32_001550"/>
<dbReference type="PROSITE" id="PS00437">
    <property type="entry name" value="CATALASE_1"/>
    <property type="match status" value="1"/>
</dbReference>
<dbReference type="GO" id="GO:0042744">
    <property type="term" value="P:hydrogen peroxide catabolic process"/>
    <property type="evidence" value="ECO:0007669"/>
    <property type="project" value="UniProtKB-KW"/>
</dbReference>